<dbReference type="PANTHER" id="PTHR21561:SF12">
    <property type="entry name" value="INO80 COMPLEX SUBUNIT B"/>
    <property type="match status" value="1"/>
</dbReference>
<dbReference type="SMART" id="SM01406">
    <property type="entry name" value="PAPA-1"/>
    <property type="match status" value="1"/>
</dbReference>
<accession>A0A8H3XCC0</accession>
<comment type="caution">
    <text evidence="3">The sequence shown here is derived from an EMBL/GenBank/DDBJ whole genome shotgun (WGS) entry which is preliminary data.</text>
</comment>
<dbReference type="OrthoDB" id="2021186at2759"/>
<feature type="compositionally biased region" description="Basic residues" evidence="1">
    <location>
        <begin position="280"/>
        <end position="290"/>
    </location>
</feature>
<feature type="compositionally biased region" description="Basic residues" evidence="1">
    <location>
        <begin position="160"/>
        <end position="183"/>
    </location>
</feature>
<dbReference type="Pfam" id="PF04795">
    <property type="entry name" value="PAPA-1"/>
    <property type="match status" value="1"/>
</dbReference>
<feature type="compositionally biased region" description="Low complexity" evidence="1">
    <location>
        <begin position="184"/>
        <end position="208"/>
    </location>
</feature>
<gene>
    <name evidence="3" type="ORF">F8M41_002763</name>
</gene>
<feature type="region of interest" description="Disordered" evidence="1">
    <location>
        <begin position="69"/>
        <end position="241"/>
    </location>
</feature>
<proteinExistence type="predicted"/>
<name>A0A8H3XCC0_GIGMA</name>
<evidence type="ECO:0000313" key="3">
    <source>
        <dbReference type="EMBL" id="KAF0447703.1"/>
    </source>
</evidence>
<dbReference type="PANTHER" id="PTHR21561">
    <property type="entry name" value="INO80 COMPLEX SUBUNIT B"/>
    <property type="match status" value="1"/>
</dbReference>
<feature type="compositionally biased region" description="Acidic residues" evidence="1">
    <location>
        <begin position="87"/>
        <end position="152"/>
    </location>
</feature>
<evidence type="ECO:0000256" key="1">
    <source>
        <dbReference type="SAM" id="MobiDB-lite"/>
    </source>
</evidence>
<dbReference type="AlphaFoldDB" id="A0A8H3XCC0"/>
<protein>
    <submittedName>
        <fullName evidence="3">Ino eighty subunit 2</fullName>
    </submittedName>
</protein>
<keyword evidence="4" id="KW-1185">Reference proteome</keyword>
<dbReference type="GO" id="GO:0006338">
    <property type="term" value="P:chromatin remodeling"/>
    <property type="evidence" value="ECO:0007669"/>
    <property type="project" value="InterPro"/>
</dbReference>
<dbReference type="InterPro" id="IPR029523">
    <property type="entry name" value="INO80B/Ies2"/>
</dbReference>
<dbReference type="EMBL" id="WTPW01001236">
    <property type="protein sequence ID" value="KAF0447703.1"/>
    <property type="molecule type" value="Genomic_DNA"/>
</dbReference>
<dbReference type="InterPro" id="IPR006880">
    <property type="entry name" value="INO80B_C"/>
</dbReference>
<dbReference type="Proteomes" id="UP000439903">
    <property type="component" value="Unassembled WGS sequence"/>
</dbReference>
<feature type="domain" description="INO80 complex subunit B-like conserved region" evidence="2">
    <location>
        <begin position="249"/>
        <end position="331"/>
    </location>
</feature>
<evidence type="ECO:0000259" key="2">
    <source>
        <dbReference type="SMART" id="SM01406"/>
    </source>
</evidence>
<organism evidence="3 4">
    <name type="scientific">Gigaspora margarita</name>
    <dbReference type="NCBI Taxonomy" id="4874"/>
    <lineage>
        <taxon>Eukaryota</taxon>
        <taxon>Fungi</taxon>
        <taxon>Fungi incertae sedis</taxon>
        <taxon>Mucoromycota</taxon>
        <taxon>Glomeromycotina</taxon>
        <taxon>Glomeromycetes</taxon>
        <taxon>Diversisporales</taxon>
        <taxon>Gigasporaceae</taxon>
        <taxon>Gigaspora</taxon>
    </lineage>
</organism>
<feature type="region of interest" description="Disordered" evidence="1">
    <location>
        <begin position="256"/>
        <end position="310"/>
    </location>
</feature>
<evidence type="ECO:0000313" key="4">
    <source>
        <dbReference type="Proteomes" id="UP000439903"/>
    </source>
</evidence>
<dbReference type="GO" id="GO:0031011">
    <property type="term" value="C:Ino80 complex"/>
    <property type="evidence" value="ECO:0007669"/>
    <property type="project" value="InterPro"/>
</dbReference>
<sequence>MMTSSRRPSTRKTTSLYSSQRQQSPPQDYEPSSGASDLEFDEFMDEEAIVKPSDSYQSEDEEIDAELEEMMEEDDDEYIELDSRVEEGEEEVEQVEEEEAEQAEEPGEETEQVDDDIEDIDECDDATPVDDEDDFEMDEEEDEDEEIEEDERSYESKPTTTRRTRGNRGISRRAPQKQKRPLRQQKVPPQHQTSSNSRKKSSSMTDSSPSHDARILTKRQRAKLDDNYDSDLLQLPMEPMKKKQLTEEEMLLKKSEIARRRKHQSIQRAEQDKMDTINRLLKKQASKKRSKDQDETDSINKDDNSTNSQTPVAFHYVTNKDGCTLSVPHDIEIPIQFSKGPNYPPPIPLCSVSGCTRPKKYRGVNTLKYACSMEHLKRVDTIATQNF</sequence>
<feature type="compositionally biased region" description="Polar residues" evidence="1">
    <location>
        <begin position="16"/>
        <end position="26"/>
    </location>
</feature>
<feature type="compositionally biased region" description="Low complexity" evidence="1">
    <location>
        <begin position="1"/>
        <end position="15"/>
    </location>
</feature>
<reference evidence="3 4" key="1">
    <citation type="journal article" date="2019" name="Environ. Microbiol.">
        <title>At the nexus of three kingdoms: the genome of the mycorrhizal fungus Gigaspora margarita provides insights into plant, endobacterial and fungal interactions.</title>
        <authorList>
            <person name="Venice F."/>
            <person name="Ghignone S."/>
            <person name="Salvioli di Fossalunga A."/>
            <person name="Amselem J."/>
            <person name="Novero M."/>
            <person name="Xianan X."/>
            <person name="Sedzielewska Toro K."/>
            <person name="Morin E."/>
            <person name="Lipzen A."/>
            <person name="Grigoriev I.V."/>
            <person name="Henrissat B."/>
            <person name="Martin F.M."/>
            <person name="Bonfante P."/>
        </authorList>
    </citation>
    <scope>NUCLEOTIDE SEQUENCE [LARGE SCALE GENOMIC DNA]</scope>
    <source>
        <strain evidence="3 4">BEG34</strain>
    </source>
</reference>
<feature type="region of interest" description="Disordered" evidence="1">
    <location>
        <begin position="1"/>
        <end position="38"/>
    </location>
</feature>
<feature type="compositionally biased region" description="Acidic residues" evidence="1">
    <location>
        <begin position="69"/>
        <end position="80"/>
    </location>
</feature>